<dbReference type="RefSeq" id="WP_274999921.1">
    <property type="nucleotide sequence ID" value="NZ_CP118677.1"/>
</dbReference>
<proteinExistence type="predicted"/>
<dbReference type="EMBL" id="CP118677">
    <property type="protein sequence ID" value="WEA18906.1"/>
    <property type="molecule type" value="Genomic_DNA"/>
</dbReference>
<gene>
    <name evidence="1" type="ORF">PWA60_16545</name>
</gene>
<organism evidence="1 2">
    <name type="scientific">Pseudomonas juntendi</name>
    <dbReference type="NCBI Taxonomy" id="2666183"/>
    <lineage>
        <taxon>Bacteria</taxon>
        <taxon>Pseudomonadati</taxon>
        <taxon>Pseudomonadota</taxon>
        <taxon>Gammaproteobacteria</taxon>
        <taxon>Pseudomonadales</taxon>
        <taxon>Pseudomonadaceae</taxon>
        <taxon>Pseudomonas</taxon>
    </lineage>
</organism>
<evidence type="ECO:0000313" key="1">
    <source>
        <dbReference type="EMBL" id="WEA18906.1"/>
    </source>
</evidence>
<protein>
    <submittedName>
        <fullName evidence="1">Uncharacterized protein</fullName>
    </submittedName>
</protein>
<sequence length="152" mass="16763">MTLCIKDDEPKRVSLAAAIARALSKASELRAIFKLRESSGEKMAVEQTTKATVHSVVDESPVVASSTQETPWMIEAYCWNGVRNAPVAVAAQFGEERIKALLSELQAYHLQMPELTQQDALMKWRAGHPLGGKAVYASYFRAREIPILPGVH</sequence>
<dbReference type="Proteomes" id="UP001217631">
    <property type="component" value="Chromosome"/>
</dbReference>
<reference evidence="1" key="1">
    <citation type="submission" date="2023-02" db="EMBL/GenBank/DDBJ databases">
        <title>tmexCD-toprJ-like cluster.</title>
        <authorList>
            <person name="Gao X."/>
            <person name="Wang C."/>
            <person name="Liu J."/>
        </authorList>
    </citation>
    <scope>NUCLEOTIDE SEQUENCE</scope>
    <source>
        <strain evidence="1">GDW21C697WI</strain>
    </source>
</reference>
<evidence type="ECO:0000313" key="2">
    <source>
        <dbReference type="Proteomes" id="UP001217631"/>
    </source>
</evidence>
<accession>A0AAJ5S053</accession>
<dbReference type="AlphaFoldDB" id="A0AAJ5S053"/>
<name>A0AAJ5S053_9PSED</name>